<evidence type="ECO:0000313" key="1">
    <source>
        <dbReference type="EMBL" id="KAH8503178.1"/>
    </source>
</evidence>
<sequence length="301" mass="34187">MASLSPIKSIPVRSISLPSRSHPNSLKIEAQLTKLRAWESSTNPLSADTIQMSLTKLAELFNCIQELIHSPLTQQAFHHQHLSQVEEALEGSVALLDVLSRVRDLFLTMKERVQELQSVIRRRGARDSSMGSNVHAYISFRKKTRKEITESIRILKRMEINVNGSYRLGRDVDNHLSYVIEVIREARAITISISRSLLLFLSMPEMKTNTGGWSIISKLMLSGLLASDRSHKIFNEVESVDIALCSLQGQIRKNDAKVDVQEVQRRFETLDACINCFDAKLDRMFRCLIQNRMSLLNLVSP</sequence>
<dbReference type="AlphaFoldDB" id="A0A8T2YDD4"/>
<keyword evidence="2" id="KW-1185">Reference proteome</keyword>
<dbReference type="GO" id="GO:0048364">
    <property type="term" value="P:root development"/>
    <property type="evidence" value="ECO:0007669"/>
    <property type="project" value="InterPro"/>
</dbReference>
<gene>
    <name evidence="1" type="ORF">H0E87_014474</name>
</gene>
<name>A0A8T2YDD4_POPDE</name>
<dbReference type="Pfam" id="PF03087">
    <property type="entry name" value="BPS1"/>
    <property type="match status" value="1"/>
</dbReference>
<proteinExistence type="predicted"/>
<protein>
    <submittedName>
        <fullName evidence="1">Uncharacterized protein</fullName>
    </submittedName>
</protein>
<organism evidence="1 2">
    <name type="scientific">Populus deltoides</name>
    <name type="common">Eastern poplar</name>
    <name type="synonym">Eastern cottonwood</name>
    <dbReference type="NCBI Taxonomy" id="3696"/>
    <lineage>
        <taxon>Eukaryota</taxon>
        <taxon>Viridiplantae</taxon>
        <taxon>Streptophyta</taxon>
        <taxon>Embryophyta</taxon>
        <taxon>Tracheophyta</taxon>
        <taxon>Spermatophyta</taxon>
        <taxon>Magnoliopsida</taxon>
        <taxon>eudicotyledons</taxon>
        <taxon>Gunneridae</taxon>
        <taxon>Pentapetalae</taxon>
        <taxon>rosids</taxon>
        <taxon>fabids</taxon>
        <taxon>Malpighiales</taxon>
        <taxon>Salicaceae</taxon>
        <taxon>Saliceae</taxon>
        <taxon>Populus</taxon>
    </lineage>
</organism>
<dbReference type="PANTHER" id="PTHR33070:SF120">
    <property type="entry name" value="EXPRESSED PROTEIN"/>
    <property type="match status" value="1"/>
</dbReference>
<dbReference type="GO" id="GO:0048367">
    <property type="term" value="P:shoot system development"/>
    <property type="evidence" value="ECO:0007669"/>
    <property type="project" value="InterPro"/>
</dbReference>
<evidence type="ECO:0000313" key="2">
    <source>
        <dbReference type="Proteomes" id="UP000807159"/>
    </source>
</evidence>
<dbReference type="PANTHER" id="PTHR33070">
    <property type="entry name" value="OS06G0725500 PROTEIN"/>
    <property type="match status" value="1"/>
</dbReference>
<dbReference type="EMBL" id="JACEGQ020000007">
    <property type="protein sequence ID" value="KAH8503178.1"/>
    <property type="molecule type" value="Genomic_DNA"/>
</dbReference>
<dbReference type="Proteomes" id="UP000807159">
    <property type="component" value="Chromosome 7"/>
</dbReference>
<dbReference type="InterPro" id="IPR004320">
    <property type="entry name" value="BPS1_pln"/>
</dbReference>
<comment type="caution">
    <text evidence="1">The sequence shown here is derived from an EMBL/GenBank/DDBJ whole genome shotgun (WGS) entry which is preliminary data.</text>
</comment>
<reference evidence="1" key="1">
    <citation type="journal article" date="2021" name="J. Hered.">
        <title>Genome Assembly of Salicaceae Populus deltoides (Eastern Cottonwood) I-69 Based on Nanopore Sequencing and Hi-C Technologies.</title>
        <authorList>
            <person name="Bai S."/>
            <person name="Wu H."/>
            <person name="Zhang J."/>
            <person name="Pan Z."/>
            <person name="Zhao W."/>
            <person name="Li Z."/>
            <person name="Tong C."/>
        </authorList>
    </citation>
    <scope>NUCLEOTIDE SEQUENCE</scope>
    <source>
        <tissue evidence="1">Leaf</tissue>
    </source>
</reference>
<accession>A0A8T2YDD4</accession>